<gene>
    <name evidence="1" type="ORF">HELGO_WM29172</name>
</gene>
<evidence type="ECO:0000313" key="1">
    <source>
        <dbReference type="EMBL" id="CAA6799299.1"/>
    </source>
</evidence>
<dbReference type="EMBL" id="CACVAQ010000027">
    <property type="protein sequence ID" value="CAA6799299.1"/>
    <property type="molecule type" value="Genomic_DNA"/>
</dbReference>
<name>A0A6S6S327_9BACT</name>
<reference evidence="1" key="1">
    <citation type="submission" date="2020-01" db="EMBL/GenBank/DDBJ databases">
        <authorList>
            <person name="Meier V. D."/>
            <person name="Meier V D."/>
        </authorList>
    </citation>
    <scope>NUCLEOTIDE SEQUENCE</scope>
    <source>
        <strain evidence="1">HLG_WM_MAG_10</strain>
    </source>
</reference>
<sequence length="219" mass="26136">MKWFKKKKKPNEEAGFLFGYDGIAIDATQVLFFPKLKEVFHTLVPLHEKIFFPLCSIQMSLLNPDWDFYGHFIYVYREAEENKHYARYHTPYCDDYSLGFDLVGKKYALQSKINLLELSDQYQKYQQKSAAKYQYFAQDYQKNNLENILPKNAPINFLIKRFGKIPMWVQEDATPKDSTGKALLFVGQVRVLDFIGEEQYLYLFYNAEEHYFVQREQYV</sequence>
<accession>A0A6S6S327</accession>
<dbReference type="AlphaFoldDB" id="A0A6S6S327"/>
<organism evidence="1">
    <name type="scientific">uncultured Aureispira sp</name>
    <dbReference type="NCBI Taxonomy" id="1331704"/>
    <lineage>
        <taxon>Bacteria</taxon>
        <taxon>Pseudomonadati</taxon>
        <taxon>Bacteroidota</taxon>
        <taxon>Saprospiria</taxon>
        <taxon>Saprospirales</taxon>
        <taxon>Saprospiraceae</taxon>
        <taxon>Aureispira</taxon>
        <taxon>environmental samples</taxon>
    </lineage>
</organism>
<proteinExistence type="predicted"/>
<protein>
    <recommendedName>
        <fullName evidence="2">DUF1963 domain-containing protein</fullName>
    </recommendedName>
</protein>
<evidence type="ECO:0008006" key="2">
    <source>
        <dbReference type="Google" id="ProtNLM"/>
    </source>
</evidence>